<dbReference type="GO" id="GO:0060070">
    <property type="term" value="P:canonical Wnt signaling pathway"/>
    <property type="evidence" value="ECO:0007669"/>
    <property type="project" value="TreeGrafter"/>
</dbReference>
<keyword evidence="2" id="KW-1185">Reference proteome</keyword>
<proteinExistence type="predicted"/>
<dbReference type="InterPro" id="IPR011042">
    <property type="entry name" value="6-blade_b-propeller_TolB-like"/>
</dbReference>
<dbReference type="Gene3D" id="2.120.10.30">
    <property type="entry name" value="TolB, C-terminal domain"/>
    <property type="match status" value="3"/>
</dbReference>
<sequence length="332" mass="36549">MGSITQARLYFIDLDLSSHPHQNGRILTSNTDGTNLTTLVSGLKHLPDGIVADPQNDHLYWTNMGASMSNPTDGSIQCCNISDGSHITTIVPEGLLHTPKQLTLVRPHNPSESARLYWCDKEGMRVMRCNLDGSDIETLIQTGFGEEDRKDKRNWCVGIAVHTKSGFMYWSQKGGSKANQGRILRAPIQFPDGQLPDKRTDIETLLDGLPGPIDLHIDDAGRNLYWTDRGDSPSGNSVNTLDLEADRNGKGEGIYKEKVLTRKLHEGIGLAVDEEAKMMYFTDLCGGVYSAKLNGTEKKTLFEDVGDCTGIAVVPAYLIDMSLLLRESCLHS</sequence>
<dbReference type="InterPro" id="IPR050778">
    <property type="entry name" value="Cueball_EGF_LRP_Nidogen"/>
</dbReference>
<evidence type="ECO:0000313" key="1">
    <source>
        <dbReference type="EMBL" id="CAG8972290.1"/>
    </source>
</evidence>
<name>A0A9N9LBN8_9HELO</name>
<dbReference type="EMBL" id="CAJVRM010000041">
    <property type="protein sequence ID" value="CAG8972290.1"/>
    <property type="molecule type" value="Genomic_DNA"/>
</dbReference>
<dbReference type="PANTHER" id="PTHR46513">
    <property type="entry name" value="VITELLOGENIN RECEPTOR-LIKE PROTEIN-RELATED-RELATED"/>
    <property type="match status" value="1"/>
</dbReference>
<dbReference type="InterPro" id="IPR000033">
    <property type="entry name" value="LDLR_classB_rpt"/>
</dbReference>
<reference evidence="1" key="1">
    <citation type="submission" date="2021-07" db="EMBL/GenBank/DDBJ databases">
        <authorList>
            <person name="Durling M."/>
        </authorList>
    </citation>
    <scope>NUCLEOTIDE SEQUENCE</scope>
</reference>
<accession>A0A9N9LBN8</accession>
<dbReference type="PANTHER" id="PTHR46513:SF13">
    <property type="entry name" value="EGF-LIKE DOMAIN-CONTAINING PROTEIN"/>
    <property type="match status" value="1"/>
</dbReference>
<evidence type="ECO:0000313" key="2">
    <source>
        <dbReference type="Proteomes" id="UP000701801"/>
    </source>
</evidence>
<comment type="caution">
    <text evidence="1">The sequence shown here is derived from an EMBL/GenBank/DDBJ whole genome shotgun (WGS) entry which is preliminary data.</text>
</comment>
<gene>
    <name evidence="1" type="ORF">HYALB_00001688</name>
</gene>
<dbReference type="GO" id="GO:0005886">
    <property type="term" value="C:plasma membrane"/>
    <property type="evidence" value="ECO:0007669"/>
    <property type="project" value="TreeGrafter"/>
</dbReference>
<dbReference type="AlphaFoldDB" id="A0A9N9LBN8"/>
<protein>
    <recommendedName>
        <fullName evidence="3">YWTD domain-containing protein</fullName>
    </recommendedName>
</protein>
<dbReference type="SUPFAM" id="SSF75011">
    <property type="entry name" value="3-carboxy-cis,cis-mucoante lactonizing enzyme"/>
    <property type="match status" value="1"/>
</dbReference>
<organism evidence="1 2">
    <name type="scientific">Hymenoscyphus albidus</name>
    <dbReference type="NCBI Taxonomy" id="595503"/>
    <lineage>
        <taxon>Eukaryota</taxon>
        <taxon>Fungi</taxon>
        <taxon>Dikarya</taxon>
        <taxon>Ascomycota</taxon>
        <taxon>Pezizomycotina</taxon>
        <taxon>Leotiomycetes</taxon>
        <taxon>Helotiales</taxon>
        <taxon>Helotiaceae</taxon>
        <taxon>Hymenoscyphus</taxon>
    </lineage>
</organism>
<dbReference type="SMART" id="SM00135">
    <property type="entry name" value="LY"/>
    <property type="match status" value="4"/>
</dbReference>
<evidence type="ECO:0008006" key="3">
    <source>
        <dbReference type="Google" id="ProtNLM"/>
    </source>
</evidence>
<dbReference type="OrthoDB" id="5958943at2759"/>
<dbReference type="Proteomes" id="UP000701801">
    <property type="component" value="Unassembled WGS sequence"/>
</dbReference>